<reference evidence="2" key="1">
    <citation type="submission" date="2012-11" db="EMBL/GenBank/DDBJ databases">
        <authorList>
            <person name="Lucero-Rivera Y.E."/>
            <person name="Tovar-Ramirez D."/>
        </authorList>
    </citation>
    <scope>NUCLEOTIDE SEQUENCE [LARGE SCALE GENOMIC DNA]</scope>
    <source>
        <strain evidence="2">Araruama</strain>
    </source>
</reference>
<evidence type="ECO:0000313" key="2">
    <source>
        <dbReference type="Proteomes" id="UP000189670"/>
    </source>
</evidence>
<sequence>SIYNLIRKIVETTSTKRNHISAKIEKGTIEIGGYTIRKVNASYKGYLAGGSIGSVKEIPEKSLCMVDLSAPHTLFYLALDDIDAGLQAMPFYAAPGDIKKNPSGIEIIGRSKPVPAPVVSAICWFKAAMA</sequence>
<organism evidence="1 2">
    <name type="scientific">Candidatus Magnetoglobus multicellularis str. Araruama</name>
    <dbReference type="NCBI Taxonomy" id="890399"/>
    <lineage>
        <taxon>Bacteria</taxon>
        <taxon>Pseudomonadati</taxon>
        <taxon>Thermodesulfobacteriota</taxon>
        <taxon>Desulfobacteria</taxon>
        <taxon>Desulfobacterales</taxon>
        <taxon>Desulfobacteraceae</taxon>
        <taxon>Candidatus Magnetoglobus</taxon>
    </lineage>
</organism>
<gene>
    <name evidence="1" type="ORF">OMM_13918</name>
</gene>
<dbReference type="Proteomes" id="UP000189670">
    <property type="component" value="Unassembled WGS sequence"/>
</dbReference>
<proteinExistence type="predicted"/>
<dbReference type="AlphaFoldDB" id="A0A1V1NSW9"/>
<protein>
    <submittedName>
        <fullName evidence="1">Uncharacterized protein</fullName>
    </submittedName>
</protein>
<dbReference type="Pfam" id="PF03864">
    <property type="entry name" value="Phage_cap_E"/>
    <property type="match status" value="1"/>
</dbReference>
<accession>A0A1V1NSW9</accession>
<evidence type="ECO:0000313" key="1">
    <source>
        <dbReference type="EMBL" id="ETR65653.1"/>
    </source>
</evidence>
<dbReference type="InterPro" id="IPR005564">
    <property type="entry name" value="Major_capsid_GpE"/>
</dbReference>
<comment type="caution">
    <text evidence="1">The sequence shown here is derived from an EMBL/GenBank/DDBJ whole genome shotgun (WGS) entry which is preliminary data.</text>
</comment>
<feature type="non-terminal residue" evidence="1">
    <location>
        <position position="1"/>
    </location>
</feature>
<name>A0A1V1NSW9_9BACT</name>
<dbReference type="EMBL" id="ATBP01002616">
    <property type="protein sequence ID" value="ETR65653.1"/>
    <property type="molecule type" value="Genomic_DNA"/>
</dbReference>